<feature type="transmembrane region" description="Helical" evidence="1">
    <location>
        <begin position="129"/>
        <end position="150"/>
    </location>
</feature>
<accession>A0A1M6EDL6</accession>
<organism evidence="2 3">
    <name type="scientific">Clostridium cavendishii DSM 21758</name>
    <dbReference type="NCBI Taxonomy" id="1121302"/>
    <lineage>
        <taxon>Bacteria</taxon>
        <taxon>Bacillati</taxon>
        <taxon>Bacillota</taxon>
        <taxon>Clostridia</taxon>
        <taxon>Eubacteriales</taxon>
        <taxon>Clostridiaceae</taxon>
        <taxon>Clostridium</taxon>
    </lineage>
</organism>
<evidence type="ECO:0000313" key="2">
    <source>
        <dbReference type="EMBL" id="SHI83479.1"/>
    </source>
</evidence>
<gene>
    <name evidence="2" type="ORF">SAMN02745163_00826</name>
</gene>
<proteinExistence type="predicted"/>
<name>A0A1M6EDL6_9CLOT</name>
<dbReference type="EMBL" id="FQZB01000005">
    <property type="protein sequence ID" value="SHI83479.1"/>
    <property type="molecule type" value="Genomic_DNA"/>
</dbReference>
<dbReference type="RefSeq" id="WP_072985416.1">
    <property type="nucleotide sequence ID" value="NZ_FQZB01000005.1"/>
</dbReference>
<keyword evidence="3" id="KW-1185">Reference proteome</keyword>
<evidence type="ECO:0000313" key="3">
    <source>
        <dbReference type="Proteomes" id="UP000184310"/>
    </source>
</evidence>
<protein>
    <submittedName>
        <fullName evidence="2">Uncharacterized protein</fullName>
    </submittedName>
</protein>
<feature type="transmembrane region" description="Helical" evidence="1">
    <location>
        <begin position="162"/>
        <end position="181"/>
    </location>
</feature>
<keyword evidence="1" id="KW-1133">Transmembrane helix</keyword>
<dbReference type="Proteomes" id="UP000184310">
    <property type="component" value="Unassembled WGS sequence"/>
</dbReference>
<feature type="transmembrane region" description="Helical" evidence="1">
    <location>
        <begin position="12"/>
        <end position="29"/>
    </location>
</feature>
<sequence length="223" mass="25335">MRVVLKRFFKKYVYHIIVIFLLTLLSIYMDSSDIYSSMKLQLQENKMLTSTDIGSFPNLAFSLLILIYVIKYFLKDNTLSIMPIKKNDILNSSFLIIFGYVTFNIIVESIIIDIILVNKDINTVAFISILFYCCKRVALTSIIISSFIPLQIYHEINQDSDSLVYGSLIVILEVSLIGYFSKNIKAILEINSYAIGLCLIALVIGVISYKASSIVFSRCSVIK</sequence>
<dbReference type="STRING" id="1121302.SAMN02745163_00826"/>
<feature type="transmembrane region" description="Helical" evidence="1">
    <location>
        <begin position="193"/>
        <end position="216"/>
    </location>
</feature>
<keyword evidence="1" id="KW-0812">Transmembrane</keyword>
<dbReference type="AlphaFoldDB" id="A0A1M6EDL6"/>
<feature type="transmembrane region" description="Helical" evidence="1">
    <location>
        <begin position="94"/>
        <end position="117"/>
    </location>
</feature>
<reference evidence="2 3" key="1">
    <citation type="submission" date="2016-11" db="EMBL/GenBank/DDBJ databases">
        <authorList>
            <person name="Jaros S."/>
            <person name="Januszkiewicz K."/>
            <person name="Wedrychowicz H."/>
        </authorList>
    </citation>
    <scope>NUCLEOTIDE SEQUENCE [LARGE SCALE GENOMIC DNA]</scope>
    <source>
        <strain evidence="2 3">DSM 21758</strain>
    </source>
</reference>
<keyword evidence="1" id="KW-0472">Membrane</keyword>
<feature type="transmembrane region" description="Helical" evidence="1">
    <location>
        <begin position="56"/>
        <end position="74"/>
    </location>
</feature>
<evidence type="ECO:0000256" key="1">
    <source>
        <dbReference type="SAM" id="Phobius"/>
    </source>
</evidence>